<feature type="compositionally biased region" description="Polar residues" evidence="1">
    <location>
        <begin position="167"/>
        <end position="181"/>
    </location>
</feature>
<dbReference type="Proteomes" id="UP001159641">
    <property type="component" value="Unassembled WGS sequence"/>
</dbReference>
<feature type="compositionally biased region" description="Pro residues" evidence="1">
    <location>
        <begin position="58"/>
        <end position="97"/>
    </location>
</feature>
<keyword evidence="3" id="KW-1185">Reference proteome</keyword>
<gene>
    <name evidence="2" type="ORF">J1605_003849</name>
</gene>
<evidence type="ECO:0000313" key="3">
    <source>
        <dbReference type="Proteomes" id="UP001159641"/>
    </source>
</evidence>
<dbReference type="AlphaFoldDB" id="A0AB34HJX7"/>
<dbReference type="EMBL" id="JAIQCJ010001017">
    <property type="protein sequence ID" value="KAJ8793172.1"/>
    <property type="molecule type" value="Genomic_DNA"/>
</dbReference>
<protein>
    <submittedName>
        <fullName evidence="2">Uncharacterized protein</fullName>
    </submittedName>
</protein>
<feature type="compositionally biased region" description="Basic and acidic residues" evidence="1">
    <location>
        <begin position="32"/>
        <end position="50"/>
    </location>
</feature>
<feature type="compositionally biased region" description="Polar residues" evidence="1">
    <location>
        <begin position="100"/>
        <end position="112"/>
    </location>
</feature>
<feature type="region of interest" description="Disordered" evidence="1">
    <location>
        <begin position="23"/>
        <end position="200"/>
    </location>
</feature>
<evidence type="ECO:0000256" key="1">
    <source>
        <dbReference type="SAM" id="MobiDB-lite"/>
    </source>
</evidence>
<sequence length="263" mass="29380">MGSAYHWEARRRQMALDRRRWLMARQQQQQEQELKKLQEEERQSEKKPQPSRESPQESQPPPAPSQSPPAQPQPQPQPPQVPERPPPPPPPPPPQPKPQNAQDPLTQRTSRYILQDCQRPGPHKDRFQGGVMNPQGPGFRKSSPDTHSKYPRLTSQLEREDAEFIDSNVSPLHLANSTQRELQPGPRRLPGSYQRHLDATPVTQAWKRADSTNSFLPLIPPAGSSPGSGPTSPSPVLPTANSAFPATQAHLSACLSDGNRNRL</sequence>
<accession>A0AB34HJX7</accession>
<comment type="caution">
    <text evidence="2">The sequence shown here is derived from an EMBL/GenBank/DDBJ whole genome shotgun (WGS) entry which is preliminary data.</text>
</comment>
<feature type="compositionally biased region" description="Low complexity" evidence="1">
    <location>
        <begin position="221"/>
        <end position="231"/>
    </location>
</feature>
<organism evidence="2 3">
    <name type="scientific">Eschrichtius robustus</name>
    <name type="common">California gray whale</name>
    <name type="synonym">Eschrichtius gibbosus</name>
    <dbReference type="NCBI Taxonomy" id="9764"/>
    <lineage>
        <taxon>Eukaryota</taxon>
        <taxon>Metazoa</taxon>
        <taxon>Chordata</taxon>
        <taxon>Craniata</taxon>
        <taxon>Vertebrata</taxon>
        <taxon>Euteleostomi</taxon>
        <taxon>Mammalia</taxon>
        <taxon>Eutheria</taxon>
        <taxon>Laurasiatheria</taxon>
        <taxon>Artiodactyla</taxon>
        <taxon>Whippomorpha</taxon>
        <taxon>Cetacea</taxon>
        <taxon>Mysticeti</taxon>
        <taxon>Eschrichtiidae</taxon>
        <taxon>Eschrichtius</taxon>
    </lineage>
</organism>
<evidence type="ECO:0000313" key="2">
    <source>
        <dbReference type="EMBL" id="KAJ8793172.1"/>
    </source>
</evidence>
<name>A0AB34HJX7_ESCRO</name>
<reference evidence="2 3" key="1">
    <citation type="submission" date="2022-11" db="EMBL/GenBank/DDBJ databases">
        <title>Whole genome sequence of Eschrichtius robustus ER-17-0199.</title>
        <authorList>
            <person name="Bruniche-Olsen A."/>
            <person name="Black A.N."/>
            <person name="Fields C.J."/>
            <person name="Walden K."/>
            <person name="Dewoody J.A."/>
        </authorList>
    </citation>
    <scope>NUCLEOTIDE SEQUENCE [LARGE SCALE GENOMIC DNA]</scope>
    <source>
        <strain evidence="2">ER-17-0199</strain>
        <tissue evidence="2">Blubber</tissue>
    </source>
</reference>
<proteinExistence type="predicted"/>
<feature type="region of interest" description="Disordered" evidence="1">
    <location>
        <begin position="213"/>
        <end position="243"/>
    </location>
</feature>